<accession>A0A5E4M8R7</accession>
<gene>
    <name evidence="1" type="ORF">CINCED_3A013352</name>
</gene>
<dbReference type="EMBL" id="CABPRJ010000476">
    <property type="protein sequence ID" value="VVC27733.1"/>
    <property type="molecule type" value="Genomic_DNA"/>
</dbReference>
<name>A0A5E4M8R7_9HEMI</name>
<sequence length="51" mass="6055">MKISKDNKSKFKQLVETYQDIIAECNDSNLNDHILNEELDLWYTKYSNLTS</sequence>
<evidence type="ECO:0000313" key="2">
    <source>
        <dbReference type="Proteomes" id="UP000325440"/>
    </source>
</evidence>
<reference evidence="1 2" key="1">
    <citation type="submission" date="2019-08" db="EMBL/GenBank/DDBJ databases">
        <authorList>
            <person name="Alioto T."/>
            <person name="Alioto T."/>
            <person name="Gomez Garrido J."/>
        </authorList>
    </citation>
    <scope>NUCLEOTIDE SEQUENCE [LARGE SCALE GENOMIC DNA]</scope>
</reference>
<protein>
    <submittedName>
        <fullName evidence="1">Uncharacterized protein</fullName>
    </submittedName>
</protein>
<dbReference type="OrthoDB" id="7947417at2759"/>
<proteinExistence type="predicted"/>
<organism evidence="1 2">
    <name type="scientific">Cinara cedri</name>
    <dbReference type="NCBI Taxonomy" id="506608"/>
    <lineage>
        <taxon>Eukaryota</taxon>
        <taxon>Metazoa</taxon>
        <taxon>Ecdysozoa</taxon>
        <taxon>Arthropoda</taxon>
        <taxon>Hexapoda</taxon>
        <taxon>Insecta</taxon>
        <taxon>Pterygota</taxon>
        <taxon>Neoptera</taxon>
        <taxon>Paraneoptera</taxon>
        <taxon>Hemiptera</taxon>
        <taxon>Sternorrhyncha</taxon>
        <taxon>Aphidomorpha</taxon>
        <taxon>Aphidoidea</taxon>
        <taxon>Aphididae</taxon>
        <taxon>Lachninae</taxon>
        <taxon>Cinara</taxon>
    </lineage>
</organism>
<keyword evidence="2" id="KW-1185">Reference proteome</keyword>
<dbReference type="AlphaFoldDB" id="A0A5E4M8R7"/>
<dbReference type="Proteomes" id="UP000325440">
    <property type="component" value="Unassembled WGS sequence"/>
</dbReference>
<evidence type="ECO:0000313" key="1">
    <source>
        <dbReference type="EMBL" id="VVC27733.1"/>
    </source>
</evidence>